<name>A0A563U316_9SPHI</name>
<accession>A0A563U316</accession>
<reference evidence="1 2" key="1">
    <citation type="submission" date="2019-07" db="EMBL/GenBank/DDBJ databases">
        <authorList>
            <person name="Kim J."/>
        </authorList>
    </citation>
    <scope>NUCLEOTIDE SEQUENCE [LARGE SCALE GENOMIC DNA]</scope>
    <source>
        <strain evidence="2">dk17</strain>
    </source>
</reference>
<dbReference type="OrthoDB" id="800062at2"/>
<evidence type="ECO:0000313" key="2">
    <source>
        <dbReference type="Proteomes" id="UP000320042"/>
    </source>
</evidence>
<evidence type="ECO:0000313" key="1">
    <source>
        <dbReference type="EMBL" id="TWR25746.1"/>
    </source>
</evidence>
<dbReference type="Proteomes" id="UP000320042">
    <property type="component" value="Unassembled WGS sequence"/>
</dbReference>
<protein>
    <submittedName>
        <fullName evidence="1">Uncharacterized protein</fullName>
    </submittedName>
</protein>
<proteinExistence type="predicted"/>
<sequence length="60" mass="6956">MHIVYNAFKSPGKFKSRQKEDSQLKQRLEAYQAACQKHSDTLAAIQKYLPGWMPAFNINQ</sequence>
<keyword evidence="2" id="KW-1185">Reference proteome</keyword>
<dbReference type="AlphaFoldDB" id="A0A563U316"/>
<dbReference type="RefSeq" id="WP_146382903.1">
    <property type="nucleotide sequence ID" value="NZ_VOEJ01000008.1"/>
</dbReference>
<comment type="caution">
    <text evidence="1">The sequence shown here is derived from an EMBL/GenBank/DDBJ whole genome shotgun (WGS) entry which is preliminary data.</text>
</comment>
<organism evidence="1 2">
    <name type="scientific">Mucilaginibacter pallidiroseus</name>
    <dbReference type="NCBI Taxonomy" id="2599295"/>
    <lineage>
        <taxon>Bacteria</taxon>
        <taxon>Pseudomonadati</taxon>
        <taxon>Bacteroidota</taxon>
        <taxon>Sphingobacteriia</taxon>
        <taxon>Sphingobacteriales</taxon>
        <taxon>Sphingobacteriaceae</taxon>
        <taxon>Mucilaginibacter</taxon>
    </lineage>
</organism>
<dbReference type="EMBL" id="VOEJ01000008">
    <property type="protein sequence ID" value="TWR25746.1"/>
    <property type="molecule type" value="Genomic_DNA"/>
</dbReference>
<gene>
    <name evidence="1" type="ORF">FPZ43_15785</name>
</gene>